<name>A0A0F9C8U4_9ZZZZ</name>
<sequence length="51" mass="5883">MTDNELVIEQLKKALFEAYLDSFYSEGEAKEKVAFQCLLDDGPAQQRLEQE</sequence>
<dbReference type="EMBL" id="LAZR01047912">
    <property type="protein sequence ID" value="KKK93111.1"/>
    <property type="molecule type" value="Genomic_DNA"/>
</dbReference>
<accession>A0A0F9C8U4</accession>
<gene>
    <name evidence="1" type="ORF">LCGC14_2696150</name>
</gene>
<reference evidence="1" key="1">
    <citation type="journal article" date="2015" name="Nature">
        <title>Complex archaea that bridge the gap between prokaryotes and eukaryotes.</title>
        <authorList>
            <person name="Spang A."/>
            <person name="Saw J.H."/>
            <person name="Jorgensen S.L."/>
            <person name="Zaremba-Niedzwiedzka K."/>
            <person name="Martijn J."/>
            <person name="Lind A.E."/>
            <person name="van Eijk R."/>
            <person name="Schleper C."/>
            <person name="Guy L."/>
            <person name="Ettema T.J."/>
        </authorList>
    </citation>
    <scope>NUCLEOTIDE SEQUENCE</scope>
</reference>
<evidence type="ECO:0000313" key="1">
    <source>
        <dbReference type="EMBL" id="KKK93111.1"/>
    </source>
</evidence>
<proteinExistence type="predicted"/>
<comment type="caution">
    <text evidence="1">The sequence shown here is derived from an EMBL/GenBank/DDBJ whole genome shotgun (WGS) entry which is preliminary data.</text>
</comment>
<protein>
    <submittedName>
        <fullName evidence="1">Uncharacterized protein</fullName>
    </submittedName>
</protein>
<dbReference type="AlphaFoldDB" id="A0A0F9C8U4"/>
<organism evidence="1">
    <name type="scientific">marine sediment metagenome</name>
    <dbReference type="NCBI Taxonomy" id="412755"/>
    <lineage>
        <taxon>unclassified sequences</taxon>
        <taxon>metagenomes</taxon>
        <taxon>ecological metagenomes</taxon>
    </lineage>
</organism>